<gene>
    <name evidence="2" type="ORF">IAB26_01710</name>
</gene>
<accession>A0A9D1CZB5</accession>
<dbReference type="Proteomes" id="UP000886886">
    <property type="component" value="Unassembled WGS sequence"/>
</dbReference>
<organism evidence="2 3">
    <name type="scientific">Candidatus Limivivens merdigallinarum</name>
    <dbReference type="NCBI Taxonomy" id="2840859"/>
    <lineage>
        <taxon>Bacteria</taxon>
        <taxon>Bacillati</taxon>
        <taxon>Bacillota</taxon>
        <taxon>Clostridia</taxon>
        <taxon>Lachnospirales</taxon>
        <taxon>Lachnospiraceae</taxon>
        <taxon>Lachnospiraceae incertae sedis</taxon>
        <taxon>Candidatus Limivivens</taxon>
    </lineage>
</organism>
<evidence type="ECO:0000313" key="3">
    <source>
        <dbReference type="Proteomes" id="UP000886886"/>
    </source>
</evidence>
<name>A0A9D1CZB5_9FIRM</name>
<feature type="region of interest" description="Disordered" evidence="1">
    <location>
        <begin position="342"/>
        <end position="385"/>
    </location>
</feature>
<comment type="caution">
    <text evidence="2">The sequence shown here is derived from an EMBL/GenBank/DDBJ whole genome shotgun (WGS) entry which is preliminary data.</text>
</comment>
<proteinExistence type="predicted"/>
<evidence type="ECO:0000256" key="1">
    <source>
        <dbReference type="SAM" id="MobiDB-lite"/>
    </source>
</evidence>
<sequence>MLEFLKKKKEEIPKEDAYDQQINQNREWGTKVCSEIDRLEDRIALMDFRGMDDWEEENRIDGQVMNFKEASTRKLNDLKESMQNMPAITEADLGRLYTLLTDKEERGVLSFVNVRLESIQHMIEDVFQQRIQELLLEQVPKMLDVLNETLRDVLAYGIQEIWRNADENSSMDEELEILRYNFISKKNRMMVCLKDIEIAKMEEKLADILYEQNRLVEENGAEPELWDREVVSRNNGLSVSEYNLRIALDKEKAIREKSYLNTLNEQNTMKENFLSREELEHMNEVDKERLRKTYAEVAELYEEQMKQLTEQMAIQEEGEDRIDRAVGGQKEIAQQLKARKEKARIREEERQRELERMREEERETELLRESEQTREASTDKTKMLV</sequence>
<dbReference type="AlphaFoldDB" id="A0A9D1CZB5"/>
<feature type="compositionally biased region" description="Basic and acidic residues" evidence="1">
    <location>
        <begin position="344"/>
        <end position="385"/>
    </location>
</feature>
<protein>
    <submittedName>
        <fullName evidence="2">Uncharacterized protein</fullName>
    </submittedName>
</protein>
<evidence type="ECO:0000313" key="2">
    <source>
        <dbReference type="EMBL" id="HIQ95256.1"/>
    </source>
</evidence>
<dbReference type="EMBL" id="DVFT01000023">
    <property type="protein sequence ID" value="HIQ95256.1"/>
    <property type="molecule type" value="Genomic_DNA"/>
</dbReference>
<reference evidence="2" key="1">
    <citation type="submission" date="2020-10" db="EMBL/GenBank/DDBJ databases">
        <authorList>
            <person name="Gilroy R."/>
        </authorList>
    </citation>
    <scope>NUCLEOTIDE SEQUENCE</scope>
    <source>
        <strain evidence="2">ChiSjej3B21-11622</strain>
    </source>
</reference>
<reference evidence="2" key="2">
    <citation type="journal article" date="2021" name="PeerJ">
        <title>Extensive microbial diversity within the chicken gut microbiome revealed by metagenomics and culture.</title>
        <authorList>
            <person name="Gilroy R."/>
            <person name="Ravi A."/>
            <person name="Getino M."/>
            <person name="Pursley I."/>
            <person name="Horton D.L."/>
            <person name="Alikhan N.F."/>
            <person name="Baker D."/>
            <person name="Gharbi K."/>
            <person name="Hall N."/>
            <person name="Watson M."/>
            <person name="Adriaenssens E.M."/>
            <person name="Foster-Nyarko E."/>
            <person name="Jarju S."/>
            <person name="Secka A."/>
            <person name="Antonio M."/>
            <person name="Oren A."/>
            <person name="Chaudhuri R.R."/>
            <person name="La Ragione R."/>
            <person name="Hildebrand F."/>
            <person name="Pallen M.J."/>
        </authorList>
    </citation>
    <scope>NUCLEOTIDE SEQUENCE</scope>
    <source>
        <strain evidence="2">ChiSjej3B21-11622</strain>
    </source>
</reference>